<dbReference type="NCBIfam" id="TIGR00282">
    <property type="entry name" value="TIGR00282 family metallophosphoesterase"/>
    <property type="match status" value="1"/>
</dbReference>
<proteinExistence type="predicted"/>
<evidence type="ECO:0000313" key="2">
    <source>
        <dbReference type="Proteomes" id="UP001524435"/>
    </source>
</evidence>
<organism evidence="1 2">
    <name type="scientific">Massilicoli timonensis</name>
    <dbReference type="NCBI Taxonomy" id="2015901"/>
    <lineage>
        <taxon>Bacteria</taxon>
        <taxon>Bacillati</taxon>
        <taxon>Bacillota</taxon>
        <taxon>Erysipelotrichia</taxon>
        <taxon>Erysipelotrichales</taxon>
        <taxon>Erysipelotrichaceae</taxon>
        <taxon>Massilicoli</taxon>
    </lineage>
</organism>
<dbReference type="PIRSF" id="PIRSF004789">
    <property type="entry name" value="DR1281"/>
    <property type="match status" value="1"/>
</dbReference>
<protein>
    <submittedName>
        <fullName evidence="1">TIGR00282 family metallophosphoesterase</fullName>
    </submittedName>
</protein>
<dbReference type="InterPro" id="IPR005235">
    <property type="entry name" value="YmdB-like"/>
</dbReference>
<sequence>MKILFIGDIVGSVGREVVRTHLPFLKERYELDLVIANGENAAHGKGITAKIYRQLVNMGIDMITMGNHTFAKNDLLTFIDSADHLVRPANLEPRRYGKATRVLTLKGKKIAVSNVCGEVFMNGVIASPFACMREILDTVDADIHLVDFHGEATSEKIAFAYAFAGEVAAVVGTHTHVQTADERVIEGTAAISDLGMCGAYRSVLGRDVEEILARFVHGKKTRYTIAEGAGIFCGAIVTIDEESNQATAIERIQIRP</sequence>
<name>A0ABT1SIL9_9FIRM</name>
<dbReference type="InterPro" id="IPR029052">
    <property type="entry name" value="Metallo-depent_PP-like"/>
</dbReference>
<dbReference type="Pfam" id="PF13277">
    <property type="entry name" value="YmdB"/>
    <property type="match status" value="1"/>
</dbReference>
<dbReference type="EMBL" id="JANGCH010000002">
    <property type="protein sequence ID" value="MCQ5121062.1"/>
    <property type="molecule type" value="Genomic_DNA"/>
</dbReference>
<accession>A0ABT1SIL9</accession>
<gene>
    <name evidence="1" type="ORF">NE663_02145</name>
</gene>
<dbReference type="SUPFAM" id="SSF56300">
    <property type="entry name" value="Metallo-dependent phosphatases"/>
    <property type="match status" value="1"/>
</dbReference>
<keyword evidence="2" id="KW-1185">Reference proteome</keyword>
<reference evidence="1 2" key="1">
    <citation type="submission" date="2022-06" db="EMBL/GenBank/DDBJ databases">
        <title>Isolation of gut microbiota from human fecal samples.</title>
        <authorList>
            <person name="Pamer E.G."/>
            <person name="Barat B."/>
            <person name="Waligurski E."/>
            <person name="Medina S."/>
            <person name="Paddock L."/>
            <person name="Mostad J."/>
        </authorList>
    </citation>
    <scope>NUCLEOTIDE SEQUENCE [LARGE SCALE GENOMIC DNA]</scope>
    <source>
        <strain evidence="1 2">DFI.6.1</strain>
    </source>
</reference>
<dbReference type="Gene3D" id="3.60.21.10">
    <property type="match status" value="1"/>
</dbReference>
<dbReference type="Proteomes" id="UP001524435">
    <property type="component" value="Unassembled WGS sequence"/>
</dbReference>
<dbReference type="PANTHER" id="PTHR36303:SF1">
    <property type="entry name" value="2',3'-CYCLIC-NUCLEOTIDE 2'-PHOSPHODIESTERASE"/>
    <property type="match status" value="1"/>
</dbReference>
<comment type="caution">
    <text evidence="1">The sequence shown here is derived from an EMBL/GenBank/DDBJ whole genome shotgun (WGS) entry which is preliminary data.</text>
</comment>
<evidence type="ECO:0000313" key="1">
    <source>
        <dbReference type="EMBL" id="MCQ5121062.1"/>
    </source>
</evidence>
<dbReference type="PANTHER" id="PTHR36303">
    <property type="entry name" value="2',3'-CYCLIC-NUCLEOTIDE 2'-PHOSPHODIESTERASE"/>
    <property type="match status" value="1"/>
</dbReference>
<dbReference type="RefSeq" id="WP_102267077.1">
    <property type="nucleotide sequence ID" value="NZ_CALVCM010000009.1"/>
</dbReference>